<evidence type="ECO:0000313" key="2">
    <source>
        <dbReference type="Proteomes" id="UP000182135"/>
    </source>
</evidence>
<name>A0A1I2NRW9_9CLOT</name>
<keyword evidence="2" id="KW-1185">Reference proteome</keyword>
<accession>A0A1I2NRW9</accession>
<evidence type="ECO:0000313" key="1">
    <source>
        <dbReference type="EMBL" id="SFG05489.1"/>
    </source>
</evidence>
<reference evidence="1 2" key="1">
    <citation type="submission" date="2016-10" db="EMBL/GenBank/DDBJ databases">
        <authorList>
            <person name="de Groot N.N."/>
        </authorList>
    </citation>
    <scope>NUCLEOTIDE SEQUENCE [LARGE SCALE GENOMIC DNA]</scope>
    <source>
        <strain evidence="1 2">NLAE-zl-G419</strain>
    </source>
</reference>
<dbReference type="EMBL" id="FOOE01000023">
    <property type="protein sequence ID" value="SFG05489.1"/>
    <property type="molecule type" value="Genomic_DNA"/>
</dbReference>
<dbReference type="Proteomes" id="UP000182135">
    <property type="component" value="Unassembled WGS sequence"/>
</dbReference>
<protein>
    <submittedName>
        <fullName evidence="1">Uncharacterized protein</fullName>
    </submittedName>
</protein>
<sequence>MAAYLAMRIEDGALDYSLVIKKFSKFKEDIDTILIADGKEDLIKE</sequence>
<dbReference type="AlphaFoldDB" id="A0A1I2NRW9"/>
<gene>
    <name evidence="1" type="ORF">SAMN04487885_12330</name>
</gene>
<proteinExistence type="predicted"/>
<dbReference type="RefSeq" id="WP_177192686.1">
    <property type="nucleotide sequence ID" value="NZ_FOOE01000023.1"/>
</dbReference>
<organism evidence="1 2">
    <name type="scientific">Clostridium cadaveris</name>
    <dbReference type="NCBI Taxonomy" id="1529"/>
    <lineage>
        <taxon>Bacteria</taxon>
        <taxon>Bacillati</taxon>
        <taxon>Bacillota</taxon>
        <taxon>Clostridia</taxon>
        <taxon>Eubacteriales</taxon>
        <taxon>Clostridiaceae</taxon>
        <taxon>Clostridium</taxon>
    </lineage>
</organism>
<dbReference type="STRING" id="1529.SAMN04487885_12330"/>